<proteinExistence type="predicted"/>
<keyword evidence="2" id="KW-1133">Transmembrane helix</keyword>
<feature type="region of interest" description="Disordered" evidence="1">
    <location>
        <begin position="363"/>
        <end position="384"/>
    </location>
</feature>
<dbReference type="EMBL" id="KZ987728">
    <property type="protein sequence ID" value="RKP15508.1"/>
    <property type="molecule type" value="Genomic_DNA"/>
</dbReference>
<evidence type="ECO:0000313" key="3">
    <source>
        <dbReference type="EMBL" id="RKP15508.1"/>
    </source>
</evidence>
<evidence type="ECO:0000256" key="1">
    <source>
        <dbReference type="SAM" id="MobiDB-lite"/>
    </source>
</evidence>
<feature type="region of interest" description="Disordered" evidence="1">
    <location>
        <begin position="1"/>
        <end position="36"/>
    </location>
</feature>
<evidence type="ECO:0000313" key="4">
    <source>
        <dbReference type="Proteomes" id="UP000267251"/>
    </source>
</evidence>
<protein>
    <submittedName>
        <fullName evidence="3">Uncharacterized protein</fullName>
    </submittedName>
</protein>
<feature type="transmembrane region" description="Helical" evidence="2">
    <location>
        <begin position="274"/>
        <end position="296"/>
    </location>
</feature>
<name>A0A4P9Y8T2_9FUNG</name>
<keyword evidence="4" id="KW-1185">Reference proteome</keyword>
<reference evidence="4" key="1">
    <citation type="journal article" date="2018" name="Nat. Microbiol.">
        <title>Leveraging single-cell genomics to expand the fungal tree of life.</title>
        <authorList>
            <person name="Ahrendt S.R."/>
            <person name="Quandt C.A."/>
            <person name="Ciobanu D."/>
            <person name="Clum A."/>
            <person name="Salamov A."/>
            <person name="Andreopoulos B."/>
            <person name="Cheng J.F."/>
            <person name="Woyke T."/>
            <person name="Pelin A."/>
            <person name="Henrissat B."/>
            <person name="Reynolds N.K."/>
            <person name="Benny G.L."/>
            <person name="Smith M.E."/>
            <person name="James T.Y."/>
            <person name="Grigoriev I.V."/>
        </authorList>
    </citation>
    <scope>NUCLEOTIDE SEQUENCE [LARGE SCALE GENOMIC DNA]</scope>
</reference>
<feature type="compositionally biased region" description="Basic and acidic residues" evidence="1">
    <location>
        <begin position="492"/>
        <end position="501"/>
    </location>
</feature>
<sequence length="593" mass="65322">MDVIKGNTMLDGRRGCTRDRDGSKGGGKDGGRERDRMLLSPKTTGQCYYLDLAFFQACMPILTHTGGKYGISWGIFQQAWTLLLLLPSFTSAATSLPIDGRFAAMWLDPTKGNFGATLNITFNGAYPTSPWALRFRMASPEAILEEYWGQWRIVAGDNSWYQLMPRAPAPTPDSSNRVYFSFNGRYNPSNPTFLLSDMQYLQPTGQMSNLTYNADFGNAMISPNLRTDPYGPFIRTSVPESTFDPEPLPLTPYFEIRPVNVTTLPSKTDRSGNWTGLSVTASLIGAGLLLFLSTTLQRFLHRRRYRKLYSERELQRSTSTKRRTCAEAAEGMGVGAVGEVVSGGPRRRTMLVPGKQYRESVAAFQAAHPPSSPSQRGHDPTPPLPPIKSVAFDVPNSPGGPIQQDGMEMDSVQFYGSYREDHSSLSSSPHHMADSYNNVISEEGEHDEEISIHHRNSLDTPLPLHSMTSRDSDPAVGDGNHPYAPYIPDPSYAHDDSRSESSRPAFPLPPPSGFPPLPPGTEGDAMMTRSSSYAESPVHPLDTPPIPSSTSTSSPHTPPTRGRVVHQDYLNQPTTDVSRLTTIEPLDSPEHHD</sequence>
<feature type="region of interest" description="Disordered" evidence="1">
    <location>
        <begin position="456"/>
        <end position="593"/>
    </location>
</feature>
<evidence type="ECO:0000256" key="2">
    <source>
        <dbReference type="SAM" id="Phobius"/>
    </source>
</evidence>
<dbReference type="OrthoDB" id="10420778at2759"/>
<keyword evidence="2" id="KW-0472">Membrane</keyword>
<accession>A0A4P9Y8T2</accession>
<gene>
    <name evidence="3" type="ORF">BJ684DRAFT_14264</name>
</gene>
<dbReference type="AlphaFoldDB" id="A0A4P9Y8T2"/>
<feature type="compositionally biased region" description="Basic and acidic residues" evidence="1">
    <location>
        <begin position="11"/>
        <end position="36"/>
    </location>
</feature>
<keyword evidence="2" id="KW-0812">Transmembrane</keyword>
<feature type="compositionally biased region" description="Polar residues" evidence="1">
    <location>
        <begin position="569"/>
        <end position="581"/>
    </location>
</feature>
<feature type="compositionally biased region" description="Pro residues" evidence="1">
    <location>
        <begin position="506"/>
        <end position="519"/>
    </location>
</feature>
<dbReference type="Proteomes" id="UP000267251">
    <property type="component" value="Unassembled WGS sequence"/>
</dbReference>
<organism evidence="3 4">
    <name type="scientific">Piptocephalis cylindrospora</name>
    <dbReference type="NCBI Taxonomy" id="1907219"/>
    <lineage>
        <taxon>Eukaryota</taxon>
        <taxon>Fungi</taxon>
        <taxon>Fungi incertae sedis</taxon>
        <taxon>Zoopagomycota</taxon>
        <taxon>Zoopagomycotina</taxon>
        <taxon>Zoopagomycetes</taxon>
        <taxon>Zoopagales</taxon>
        <taxon>Piptocephalidaceae</taxon>
        <taxon>Piptocephalis</taxon>
    </lineage>
</organism>